<organism evidence="1">
    <name type="scientific">Rhizophora mucronata</name>
    <name type="common">Asiatic mangrove</name>
    <dbReference type="NCBI Taxonomy" id="61149"/>
    <lineage>
        <taxon>Eukaryota</taxon>
        <taxon>Viridiplantae</taxon>
        <taxon>Streptophyta</taxon>
        <taxon>Embryophyta</taxon>
        <taxon>Tracheophyta</taxon>
        <taxon>Spermatophyta</taxon>
        <taxon>Magnoliopsida</taxon>
        <taxon>eudicotyledons</taxon>
        <taxon>Gunneridae</taxon>
        <taxon>Pentapetalae</taxon>
        <taxon>rosids</taxon>
        <taxon>fabids</taxon>
        <taxon>Malpighiales</taxon>
        <taxon>Rhizophoraceae</taxon>
        <taxon>Rhizophora</taxon>
    </lineage>
</organism>
<dbReference type="EMBL" id="GGEC01004484">
    <property type="protein sequence ID" value="MBW84967.1"/>
    <property type="molecule type" value="Transcribed_RNA"/>
</dbReference>
<reference evidence="1" key="1">
    <citation type="submission" date="2018-02" db="EMBL/GenBank/DDBJ databases">
        <title>Rhizophora mucronata_Transcriptome.</title>
        <authorList>
            <person name="Meera S.P."/>
            <person name="Sreeshan A."/>
            <person name="Augustine A."/>
        </authorList>
    </citation>
    <scope>NUCLEOTIDE SEQUENCE</scope>
    <source>
        <tissue evidence="1">Leaf</tissue>
    </source>
</reference>
<name>A0A2P2IUW3_RHIMU</name>
<sequence>MLIFSFFFYLYFHTHQVVTATIKMTKLYMFLLGFRFNEKLRAFNNIYFFS</sequence>
<dbReference type="AlphaFoldDB" id="A0A2P2IUW3"/>
<proteinExistence type="predicted"/>
<evidence type="ECO:0000313" key="1">
    <source>
        <dbReference type="EMBL" id="MBW84967.1"/>
    </source>
</evidence>
<accession>A0A2P2IUW3</accession>
<protein>
    <submittedName>
        <fullName evidence="1">Uncharacterized protein</fullName>
    </submittedName>
</protein>